<protein>
    <recommendedName>
        <fullName evidence="4">Auxin response factor domain-containing protein</fullName>
    </recommendedName>
</protein>
<dbReference type="Gramene" id="KRH26133">
    <property type="protein sequence ID" value="KRH26133"/>
    <property type="gene ID" value="GLYMA_12G153700"/>
</dbReference>
<dbReference type="SMR" id="K7LV35"/>
<sequence>MMASMEEKIKIGGGMIVGAQTLAAEMKLLKEMQEHSGVRKTLNSELWHACARPLVSLPQVGSLVFYFPQGHSEQVEASTRRTTTSHIPNYPNLPYQLMCQVQNAILHGG</sequence>
<reference evidence="1" key="3">
    <citation type="submission" date="2018-07" db="EMBL/GenBank/DDBJ databases">
        <title>WGS assembly of Glycine max.</title>
        <authorList>
            <person name="Schmutz J."/>
            <person name="Cannon S."/>
            <person name="Schlueter J."/>
            <person name="Ma J."/>
            <person name="Mitros T."/>
            <person name="Nelson W."/>
            <person name="Hyten D."/>
            <person name="Song Q."/>
            <person name="Thelen J."/>
            <person name="Cheng J."/>
            <person name="Xu D."/>
            <person name="Hellsten U."/>
            <person name="May G."/>
            <person name="Yu Y."/>
            <person name="Sakurai T."/>
            <person name="Umezawa T."/>
            <person name="Bhattacharyya M."/>
            <person name="Sandhu D."/>
            <person name="Valliyodan B."/>
            <person name="Lindquist E."/>
            <person name="Peto M."/>
            <person name="Grant D."/>
            <person name="Shu S."/>
            <person name="Goodstein D."/>
            <person name="Barry K."/>
            <person name="Futrell-Griggs M."/>
            <person name="Abernathy B."/>
            <person name="Du J."/>
            <person name="Tian Z."/>
            <person name="Zhu L."/>
            <person name="Gill N."/>
            <person name="Joshi T."/>
            <person name="Libault M."/>
            <person name="Sethuraman A."/>
            <person name="Zhang X."/>
            <person name="Shinozaki K."/>
            <person name="Nguyen H."/>
            <person name="Wing R."/>
            <person name="Cregan P."/>
            <person name="Specht J."/>
            <person name="Grimwood J."/>
            <person name="Rokhsar D."/>
            <person name="Stacey G."/>
            <person name="Shoemaker R."/>
            <person name="Jackson S."/>
        </authorList>
    </citation>
    <scope>NUCLEOTIDE SEQUENCE</scope>
    <source>
        <tissue evidence="1">Callus</tissue>
    </source>
</reference>
<keyword evidence="3" id="KW-1185">Reference proteome</keyword>
<dbReference type="AlphaFoldDB" id="K7LV35"/>
<dbReference type="GO" id="GO:0009725">
    <property type="term" value="P:response to hormone"/>
    <property type="evidence" value="ECO:0007669"/>
    <property type="project" value="InterPro"/>
</dbReference>
<dbReference type="STRING" id="3847.K7LV35"/>
<evidence type="ECO:0008006" key="4">
    <source>
        <dbReference type="Google" id="ProtNLM"/>
    </source>
</evidence>
<reference evidence="2" key="2">
    <citation type="submission" date="2018-02" db="UniProtKB">
        <authorList>
            <consortium name="EnsemblPlants"/>
        </authorList>
    </citation>
    <scope>IDENTIFICATION</scope>
    <source>
        <strain evidence="2">Williams 82</strain>
    </source>
</reference>
<dbReference type="Proteomes" id="UP000008827">
    <property type="component" value="Chromosome 12"/>
</dbReference>
<dbReference type="PaxDb" id="3847-GLYMA12G24368.1"/>
<evidence type="ECO:0000313" key="3">
    <source>
        <dbReference type="Proteomes" id="UP000008827"/>
    </source>
</evidence>
<dbReference type="OrthoDB" id="2016915at2759"/>
<evidence type="ECO:0000313" key="2">
    <source>
        <dbReference type="EnsemblPlants" id="KRH26133"/>
    </source>
</evidence>
<reference evidence="1 2" key="1">
    <citation type="journal article" date="2010" name="Nature">
        <title>Genome sequence of the palaeopolyploid soybean.</title>
        <authorList>
            <person name="Schmutz J."/>
            <person name="Cannon S.B."/>
            <person name="Schlueter J."/>
            <person name="Ma J."/>
            <person name="Mitros T."/>
            <person name="Nelson W."/>
            <person name="Hyten D.L."/>
            <person name="Song Q."/>
            <person name="Thelen J.J."/>
            <person name="Cheng J."/>
            <person name="Xu D."/>
            <person name="Hellsten U."/>
            <person name="May G.D."/>
            <person name="Yu Y."/>
            <person name="Sakurai T."/>
            <person name="Umezawa T."/>
            <person name="Bhattacharyya M.K."/>
            <person name="Sandhu D."/>
            <person name="Valliyodan B."/>
            <person name="Lindquist E."/>
            <person name="Peto M."/>
            <person name="Grant D."/>
            <person name="Shu S."/>
            <person name="Goodstein D."/>
            <person name="Barry K."/>
            <person name="Futrell-Griggs M."/>
            <person name="Abernathy B."/>
            <person name="Du J."/>
            <person name="Tian Z."/>
            <person name="Zhu L."/>
            <person name="Gill N."/>
            <person name="Joshi T."/>
            <person name="Libault M."/>
            <person name="Sethuraman A."/>
            <person name="Zhang X.-C."/>
            <person name="Shinozaki K."/>
            <person name="Nguyen H.T."/>
            <person name="Wing R.A."/>
            <person name="Cregan P."/>
            <person name="Specht J."/>
            <person name="Grimwood J."/>
            <person name="Rokhsar D."/>
            <person name="Stacey G."/>
            <person name="Shoemaker R.C."/>
            <person name="Jackson S.A."/>
        </authorList>
    </citation>
    <scope>NUCLEOTIDE SEQUENCE [LARGE SCALE GENOMIC DNA]</scope>
    <source>
        <strain evidence="2">cv. Williams 82</strain>
        <tissue evidence="1">Callus</tissue>
    </source>
</reference>
<dbReference type="GO" id="GO:0006355">
    <property type="term" value="P:regulation of DNA-templated transcription"/>
    <property type="evidence" value="ECO:0007669"/>
    <property type="project" value="InterPro"/>
</dbReference>
<dbReference type="GO" id="GO:0003677">
    <property type="term" value="F:DNA binding"/>
    <property type="evidence" value="ECO:0007669"/>
    <property type="project" value="InterPro"/>
</dbReference>
<organism evidence="2">
    <name type="scientific">Glycine max</name>
    <name type="common">Soybean</name>
    <name type="synonym">Glycine hispida</name>
    <dbReference type="NCBI Taxonomy" id="3847"/>
    <lineage>
        <taxon>Eukaryota</taxon>
        <taxon>Viridiplantae</taxon>
        <taxon>Streptophyta</taxon>
        <taxon>Embryophyta</taxon>
        <taxon>Tracheophyta</taxon>
        <taxon>Spermatophyta</taxon>
        <taxon>Magnoliopsida</taxon>
        <taxon>eudicotyledons</taxon>
        <taxon>Gunneridae</taxon>
        <taxon>Pentapetalae</taxon>
        <taxon>rosids</taxon>
        <taxon>fabids</taxon>
        <taxon>Fabales</taxon>
        <taxon>Fabaceae</taxon>
        <taxon>Papilionoideae</taxon>
        <taxon>50 kb inversion clade</taxon>
        <taxon>NPAAA clade</taxon>
        <taxon>indigoferoid/millettioid clade</taxon>
        <taxon>Phaseoleae</taxon>
        <taxon>Glycine</taxon>
        <taxon>Glycine subgen. Soja</taxon>
    </lineage>
</organism>
<dbReference type="PANTHER" id="PTHR31384">
    <property type="entry name" value="AUXIN RESPONSE FACTOR 4-RELATED"/>
    <property type="match status" value="1"/>
</dbReference>
<dbReference type="eggNOG" id="ENOG502QQ0Y">
    <property type="taxonomic scope" value="Eukaryota"/>
</dbReference>
<dbReference type="PANTHER" id="PTHR31384:SF10">
    <property type="entry name" value="AUXIN RESPONSE FACTOR 5"/>
    <property type="match status" value="1"/>
</dbReference>
<dbReference type="InParanoid" id="K7LV35"/>
<accession>K7LV35</accession>
<dbReference type="OMA" id="YQLMCQV"/>
<dbReference type="EMBL" id="CM000845">
    <property type="protein sequence ID" value="KRH26133.1"/>
    <property type="molecule type" value="Genomic_DNA"/>
</dbReference>
<evidence type="ECO:0000313" key="1">
    <source>
        <dbReference type="EMBL" id="KRH26133.1"/>
    </source>
</evidence>
<dbReference type="InterPro" id="IPR044835">
    <property type="entry name" value="ARF_plant"/>
</dbReference>
<dbReference type="EnsemblPlants" id="KRH26133">
    <property type="protein sequence ID" value="KRH26133"/>
    <property type="gene ID" value="GLYMA_12G153700"/>
</dbReference>
<proteinExistence type="predicted"/>
<name>K7LV35_SOYBN</name>
<gene>
    <name evidence="1" type="ORF">GLYMA_12G153700</name>
</gene>
<dbReference type="HOGENOM" id="CLU_2188685_0_0_1"/>